<protein>
    <recommendedName>
        <fullName evidence="4">Transmembrane protein</fullName>
    </recommendedName>
</protein>
<reference evidence="3" key="1">
    <citation type="submission" date="2021-01" db="EMBL/GenBank/DDBJ databases">
        <authorList>
            <person name="Corre E."/>
            <person name="Pelletier E."/>
            <person name="Niang G."/>
            <person name="Scheremetjew M."/>
            <person name="Finn R."/>
            <person name="Kale V."/>
            <person name="Holt S."/>
            <person name="Cochrane G."/>
            <person name="Meng A."/>
            <person name="Brown T."/>
            <person name="Cohen L."/>
        </authorList>
    </citation>
    <scope>NUCLEOTIDE SEQUENCE</scope>
    <source>
        <strain evidence="3">B596</strain>
    </source>
</reference>
<gene>
    <name evidence="3" type="ORF">PDEL0327_LOCUS753</name>
</gene>
<evidence type="ECO:0000256" key="1">
    <source>
        <dbReference type="SAM" id="MobiDB-lite"/>
    </source>
</evidence>
<feature type="compositionally biased region" description="Basic and acidic residues" evidence="1">
    <location>
        <begin position="104"/>
        <end position="119"/>
    </location>
</feature>
<feature type="transmembrane region" description="Helical" evidence="2">
    <location>
        <begin position="55"/>
        <end position="74"/>
    </location>
</feature>
<evidence type="ECO:0008006" key="4">
    <source>
        <dbReference type="Google" id="ProtNLM"/>
    </source>
</evidence>
<keyword evidence="2" id="KW-0472">Membrane</keyword>
<accession>A0A7S0T921</accession>
<sequence>MADYEFFEWLEPAPTEVPFSGAPSIAPTFFVTSAFTESPTDLFIETNMSYFSDNVGWMVLWLCTLIVFILFPFLSKKRRQLCMQGIRERRWINDEEWDEFESNSTERERRQQQREEAQRRFQTTRTQEDEIRQQYLSYLLFPFLFFFLS</sequence>
<proteinExistence type="predicted"/>
<dbReference type="EMBL" id="HBFG01000986">
    <property type="protein sequence ID" value="CAD8729260.1"/>
    <property type="molecule type" value="Transcribed_RNA"/>
</dbReference>
<organism evidence="3">
    <name type="scientific">Pseudo-nitzschia delicatissima</name>
    <dbReference type="NCBI Taxonomy" id="44447"/>
    <lineage>
        <taxon>Eukaryota</taxon>
        <taxon>Sar</taxon>
        <taxon>Stramenopiles</taxon>
        <taxon>Ochrophyta</taxon>
        <taxon>Bacillariophyta</taxon>
        <taxon>Bacillariophyceae</taxon>
        <taxon>Bacillariophycidae</taxon>
        <taxon>Bacillariales</taxon>
        <taxon>Bacillariaceae</taxon>
        <taxon>Pseudo-nitzschia</taxon>
    </lineage>
</organism>
<feature type="region of interest" description="Disordered" evidence="1">
    <location>
        <begin position="99"/>
        <end position="125"/>
    </location>
</feature>
<name>A0A7S0T921_9STRA</name>
<evidence type="ECO:0000313" key="3">
    <source>
        <dbReference type="EMBL" id="CAD8729260.1"/>
    </source>
</evidence>
<evidence type="ECO:0000256" key="2">
    <source>
        <dbReference type="SAM" id="Phobius"/>
    </source>
</evidence>
<dbReference type="AlphaFoldDB" id="A0A7S0T921"/>
<keyword evidence="2" id="KW-1133">Transmembrane helix</keyword>
<keyword evidence="2" id="KW-0812">Transmembrane</keyword>